<dbReference type="PANTHER" id="PTHR24292:SF54">
    <property type="entry name" value="CYP9F3-RELATED"/>
    <property type="match status" value="1"/>
</dbReference>
<reference evidence="13 14" key="1">
    <citation type="submission" date="2024-05" db="EMBL/GenBank/DDBJ databases">
        <title>Genetic variation in Jamaican populations of the coffee berry borer (Hypothenemus hampei).</title>
        <authorList>
            <person name="Errbii M."/>
            <person name="Myrie A."/>
        </authorList>
    </citation>
    <scope>NUCLEOTIDE SEQUENCE [LARGE SCALE GENOMIC DNA]</scope>
    <source>
        <strain evidence="13">JA-Hopewell-2020-01-JO</strain>
        <tissue evidence="13">Whole body</tissue>
    </source>
</reference>
<name>A0ABD1F6N6_HYPHA</name>
<protein>
    <submittedName>
        <fullName evidence="13">Uncharacterized protein</fullName>
    </submittedName>
</protein>
<evidence type="ECO:0000256" key="11">
    <source>
        <dbReference type="ARBA" id="ARBA00023033"/>
    </source>
</evidence>
<keyword evidence="5" id="KW-0349">Heme</keyword>
<keyword evidence="8" id="KW-0492">Microsome</keyword>
<dbReference type="GO" id="GO:0005789">
    <property type="term" value="C:endoplasmic reticulum membrane"/>
    <property type="evidence" value="ECO:0007669"/>
    <property type="project" value="UniProtKB-SubCell"/>
</dbReference>
<dbReference type="AlphaFoldDB" id="A0ABD1F6N6"/>
<dbReference type="Proteomes" id="UP001566132">
    <property type="component" value="Unassembled WGS sequence"/>
</dbReference>
<evidence type="ECO:0000256" key="12">
    <source>
        <dbReference type="ARBA" id="ARBA00023136"/>
    </source>
</evidence>
<evidence type="ECO:0000313" key="14">
    <source>
        <dbReference type="Proteomes" id="UP001566132"/>
    </source>
</evidence>
<keyword evidence="12" id="KW-0472">Membrane</keyword>
<evidence type="ECO:0000256" key="5">
    <source>
        <dbReference type="ARBA" id="ARBA00022617"/>
    </source>
</evidence>
<evidence type="ECO:0000256" key="8">
    <source>
        <dbReference type="ARBA" id="ARBA00022848"/>
    </source>
</evidence>
<keyword evidence="6" id="KW-0479">Metal-binding</keyword>
<dbReference type="InterPro" id="IPR050476">
    <property type="entry name" value="Insect_CytP450_Detox"/>
</dbReference>
<evidence type="ECO:0000313" key="13">
    <source>
        <dbReference type="EMBL" id="KAL1509585.1"/>
    </source>
</evidence>
<accession>A0ABD1F6N6</accession>
<evidence type="ECO:0000256" key="3">
    <source>
        <dbReference type="ARBA" id="ARBA00004586"/>
    </source>
</evidence>
<evidence type="ECO:0000256" key="6">
    <source>
        <dbReference type="ARBA" id="ARBA00022723"/>
    </source>
</evidence>
<dbReference type="GO" id="GO:0046872">
    <property type="term" value="F:metal ion binding"/>
    <property type="evidence" value="ECO:0007669"/>
    <property type="project" value="UniProtKB-KW"/>
</dbReference>
<comment type="caution">
    <text evidence="13">The sequence shown here is derived from an EMBL/GenBank/DDBJ whole genome shotgun (WGS) entry which is preliminary data.</text>
</comment>
<evidence type="ECO:0000256" key="7">
    <source>
        <dbReference type="ARBA" id="ARBA00022824"/>
    </source>
</evidence>
<keyword evidence="9" id="KW-0560">Oxidoreductase</keyword>
<evidence type="ECO:0000256" key="2">
    <source>
        <dbReference type="ARBA" id="ARBA00004524"/>
    </source>
</evidence>
<dbReference type="Gene3D" id="1.10.630.10">
    <property type="entry name" value="Cytochrome P450"/>
    <property type="match status" value="1"/>
</dbReference>
<comment type="similarity">
    <text evidence="4">Belongs to the cytochrome P450 family.</text>
</comment>
<dbReference type="GO" id="GO:0004497">
    <property type="term" value="F:monooxygenase activity"/>
    <property type="evidence" value="ECO:0007669"/>
    <property type="project" value="UniProtKB-KW"/>
</dbReference>
<comment type="cofactor">
    <cofactor evidence="1">
        <name>heme</name>
        <dbReference type="ChEBI" id="CHEBI:30413"/>
    </cofactor>
</comment>
<dbReference type="PANTHER" id="PTHR24292">
    <property type="entry name" value="CYTOCHROME P450"/>
    <property type="match status" value="1"/>
</dbReference>
<dbReference type="SUPFAM" id="SSF48264">
    <property type="entry name" value="Cytochrome P450"/>
    <property type="match status" value="1"/>
</dbReference>
<keyword evidence="14" id="KW-1185">Reference proteome</keyword>
<sequence>MRATLSGSFMSSKMKHMFEVINEAAQNFSTCFIKKEENLIELEMKDTFTRFTNDVIATSVWVKNRFAGRTK</sequence>
<proteinExistence type="inferred from homology"/>
<keyword evidence="7" id="KW-0256">Endoplasmic reticulum</keyword>
<evidence type="ECO:0000256" key="4">
    <source>
        <dbReference type="ARBA" id="ARBA00010617"/>
    </source>
</evidence>
<evidence type="ECO:0000256" key="9">
    <source>
        <dbReference type="ARBA" id="ARBA00023002"/>
    </source>
</evidence>
<comment type="subcellular location">
    <subcellularLocation>
        <location evidence="3">Endoplasmic reticulum membrane</location>
    </subcellularLocation>
    <subcellularLocation>
        <location evidence="2">Microsome membrane</location>
    </subcellularLocation>
</comment>
<keyword evidence="11" id="KW-0503">Monooxygenase</keyword>
<evidence type="ECO:0000256" key="1">
    <source>
        <dbReference type="ARBA" id="ARBA00001971"/>
    </source>
</evidence>
<evidence type="ECO:0000256" key="10">
    <source>
        <dbReference type="ARBA" id="ARBA00023004"/>
    </source>
</evidence>
<organism evidence="13 14">
    <name type="scientific">Hypothenemus hampei</name>
    <name type="common">Coffee berry borer</name>
    <dbReference type="NCBI Taxonomy" id="57062"/>
    <lineage>
        <taxon>Eukaryota</taxon>
        <taxon>Metazoa</taxon>
        <taxon>Ecdysozoa</taxon>
        <taxon>Arthropoda</taxon>
        <taxon>Hexapoda</taxon>
        <taxon>Insecta</taxon>
        <taxon>Pterygota</taxon>
        <taxon>Neoptera</taxon>
        <taxon>Endopterygota</taxon>
        <taxon>Coleoptera</taxon>
        <taxon>Polyphaga</taxon>
        <taxon>Cucujiformia</taxon>
        <taxon>Curculionidae</taxon>
        <taxon>Scolytinae</taxon>
        <taxon>Hypothenemus</taxon>
    </lineage>
</organism>
<dbReference type="InterPro" id="IPR036396">
    <property type="entry name" value="Cyt_P450_sf"/>
</dbReference>
<dbReference type="EMBL" id="JBDJPC010000003">
    <property type="protein sequence ID" value="KAL1509585.1"/>
    <property type="molecule type" value="Genomic_DNA"/>
</dbReference>
<keyword evidence="10" id="KW-0408">Iron</keyword>
<gene>
    <name evidence="13" type="ORF">ABEB36_004297</name>
</gene>